<sequence length="92" mass="10346">MKSIVFVLLLLLLAVATSGKMTNGWGNLTIVHEDGGADEFWDSLAAGKQYLTPKTFPRRQTCNSPKYDLCLVARKTYNNKPCTMYNRCKRGN</sequence>
<gene>
    <name evidence="2" type="ORF">CARUB_v10006352mg</name>
</gene>
<evidence type="ECO:0000313" key="2">
    <source>
        <dbReference type="EMBL" id="EOA17942.1"/>
    </source>
</evidence>
<dbReference type="Proteomes" id="UP000029121">
    <property type="component" value="Unassembled WGS sequence"/>
</dbReference>
<reference evidence="3" key="1">
    <citation type="journal article" date="2013" name="Nat. Genet.">
        <title>The Capsella rubella genome and the genomic consequences of rapid mating system evolution.</title>
        <authorList>
            <person name="Slotte T."/>
            <person name="Hazzouri K.M."/>
            <person name="Agren J.A."/>
            <person name="Koenig D."/>
            <person name="Maumus F."/>
            <person name="Guo Y.L."/>
            <person name="Steige K."/>
            <person name="Platts A.E."/>
            <person name="Escobar J.S."/>
            <person name="Newman L.K."/>
            <person name="Wang W."/>
            <person name="Mandakova T."/>
            <person name="Vello E."/>
            <person name="Smith L.M."/>
            <person name="Henz S.R."/>
            <person name="Steffen J."/>
            <person name="Takuno S."/>
            <person name="Brandvain Y."/>
            <person name="Coop G."/>
            <person name="Andolfatto P."/>
            <person name="Hu T.T."/>
            <person name="Blanchette M."/>
            <person name="Clark R.M."/>
            <person name="Quesneville H."/>
            <person name="Nordborg M."/>
            <person name="Gaut B.S."/>
            <person name="Lysak M.A."/>
            <person name="Jenkins J."/>
            <person name="Grimwood J."/>
            <person name="Chapman J."/>
            <person name="Prochnik S."/>
            <person name="Shu S."/>
            <person name="Rokhsar D."/>
            <person name="Schmutz J."/>
            <person name="Weigel D."/>
            <person name="Wright S.I."/>
        </authorList>
    </citation>
    <scope>NUCLEOTIDE SEQUENCE [LARGE SCALE GENOMIC DNA]</scope>
    <source>
        <strain evidence="3">cv. Monte Gargano</strain>
    </source>
</reference>
<name>R0F7S6_9BRAS</name>
<organism evidence="2 3">
    <name type="scientific">Capsella rubella</name>
    <dbReference type="NCBI Taxonomy" id="81985"/>
    <lineage>
        <taxon>Eukaryota</taxon>
        <taxon>Viridiplantae</taxon>
        <taxon>Streptophyta</taxon>
        <taxon>Embryophyta</taxon>
        <taxon>Tracheophyta</taxon>
        <taxon>Spermatophyta</taxon>
        <taxon>Magnoliopsida</taxon>
        <taxon>eudicotyledons</taxon>
        <taxon>Gunneridae</taxon>
        <taxon>Pentapetalae</taxon>
        <taxon>rosids</taxon>
        <taxon>malvids</taxon>
        <taxon>Brassicales</taxon>
        <taxon>Brassicaceae</taxon>
        <taxon>Camelineae</taxon>
        <taxon>Capsella</taxon>
    </lineage>
</organism>
<keyword evidence="3" id="KW-1185">Reference proteome</keyword>
<dbReference type="AlphaFoldDB" id="R0F7S6"/>
<keyword evidence="1" id="KW-0732">Signal</keyword>
<dbReference type="STRING" id="81985.R0F7S6"/>
<protein>
    <submittedName>
        <fullName evidence="2">Uncharacterized protein</fullName>
    </submittedName>
</protein>
<dbReference type="EMBL" id="KB870811">
    <property type="protein sequence ID" value="EOA17942.1"/>
    <property type="molecule type" value="Genomic_DNA"/>
</dbReference>
<feature type="chain" id="PRO_5004341597" evidence="1">
    <location>
        <begin position="20"/>
        <end position="92"/>
    </location>
</feature>
<proteinExistence type="predicted"/>
<accession>R0F7S6</accession>
<feature type="signal peptide" evidence="1">
    <location>
        <begin position="1"/>
        <end position="19"/>
    </location>
</feature>
<evidence type="ECO:0000256" key="1">
    <source>
        <dbReference type="SAM" id="SignalP"/>
    </source>
</evidence>
<evidence type="ECO:0000313" key="3">
    <source>
        <dbReference type="Proteomes" id="UP000029121"/>
    </source>
</evidence>